<organism evidence="3 4">
    <name type="scientific">Pseudomonas aeruginosa</name>
    <dbReference type="NCBI Taxonomy" id="287"/>
    <lineage>
        <taxon>Bacteria</taxon>
        <taxon>Pseudomonadati</taxon>
        <taxon>Pseudomonadota</taxon>
        <taxon>Gammaproteobacteria</taxon>
        <taxon>Pseudomonadales</taxon>
        <taxon>Pseudomonadaceae</taxon>
        <taxon>Pseudomonas</taxon>
    </lineage>
</organism>
<dbReference type="Proteomes" id="UP000194857">
    <property type="component" value="Unassembled WGS sequence"/>
</dbReference>
<proteinExistence type="inferred from homology"/>
<evidence type="ECO:0000313" key="4">
    <source>
        <dbReference type="Proteomes" id="UP000194857"/>
    </source>
</evidence>
<reference evidence="3 4" key="1">
    <citation type="submission" date="2017-05" db="EMBL/GenBank/DDBJ databases">
        <authorList>
            <person name="Song R."/>
            <person name="Chenine A.L."/>
            <person name="Ruprecht R.M."/>
        </authorList>
    </citation>
    <scope>NUCLEOTIDE SEQUENCE [LARGE SCALE GENOMIC DNA]</scope>
    <source>
        <strain evidence="3 4">S567_C10_BS</strain>
    </source>
</reference>
<comment type="similarity">
    <text evidence="1 2">Belongs to the TelA family.</text>
</comment>
<evidence type="ECO:0000313" key="3">
    <source>
        <dbReference type="EMBL" id="OTI63153.1"/>
    </source>
</evidence>
<dbReference type="AlphaFoldDB" id="A0A241XRM8"/>
<evidence type="ECO:0000256" key="1">
    <source>
        <dbReference type="ARBA" id="ARBA00005541"/>
    </source>
</evidence>
<dbReference type="PANTHER" id="PTHR38432">
    <property type="entry name" value="TELA-LIKE PROTEIN SAOUHSC_01408"/>
    <property type="match status" value="1"/>
</dbReference>
<comment type="caution">
    <text evidence="3">The sequence shown here is derived from an EMBL/GenBank/DDBJ whole genome shotgun (WGS) entry which is preliminary data.</text>
</comment>
<dbReference type="PIRSF" id="PIRSF026508">
    <property type="entry name" value="TelA"/>
    <property type="match status" value="1"/>
</dbReference>
<evidence type="ECO:0000256" key="2">
    <source>
        <dbReference type="PIRNR" id="PIRNR026508"/>
    </source>
</evidence>
<sequence length="375" mass="41858">MQAPAIVTTSTTTTALALTDLQALGLQEQDIPEINALAARIQGDNPLTVAEFGRAVADHTSRYADSLLDQVRNRDLDDAGAKLTEVLTVAQGVNVNALLNTRSRVPVVGPLIDRLSLKRRKVMGEFDTTRQQIEKLVAEVNLTQSGIITRNAGLEDMFLSVREEHRLLGIHIAAGKQRLGELTVQANQMRGDIGNDPARLQQLADLDNLISNLDKRIGDLTALQQSAMQTLPTIRMIQANNQMLVDKFHSIREITVPAWKRQFMLALTLNEQRNAVQLANQIDDTTNDLLKRNAELLHRNSVETAKANQRLVIDVDTLKVVQDTLIKTVEEVIKLQRDGAENRQKAEREIHGMRIDLQKRLSRVENQAAPMKELH</sequence>
<protein>
    <submittedName>
        <fullName evidence="3">Toxic anion resistance protein</fullName>
    </submittedName>
</protein>
<accession>A0A241XRM8</accession>
<dbReference type="RefSeq" id="WP_065327535.1">
    <property type="nucleotide sequence ID" value="NZ_NFFZ01000004.1"/>
</dbReference>
<dbReference type="InterPro" id="IPR008863">
    <property type="entry name" value="Toxic_anion-R_TelA"/>
</dbReference>
<gene>
    <name evidence="3" type="ORF">CAZ10_09980</name>
</gene>
<name>A0A241XRM8_PSEAI</name>
<dbReference type="PANTHER" id="PTHR38432:SF1">
    <property type="entry name" value="TELA-LIKE PROTEIN SAOUHSC_01408"/>
    <property type="match status" value="1"/>
</dbReference>
<dbReference type="Pfam" id="PF05816">
    <property type="entry name" value="TelA"/>
    <property type="match status" value="1"/>
</dbReference>
<dbReference type="EMBL" id="NFFZ01000004">
    <property type="protein sequence ID" value="OTI63153.1"/>
    <property type="molecule type" value="Genomic_DNA"/>
</dbReference>